<comment type="similarity">
    <text evidence="3">Belongs to the peptidase S1C family.</text>
</comment>
<organism evidence="10 11">
    <name type="scientific">Rhizopus oryzae</name>
    <name type="common">Mucormycosis agent</name>
    <name type="synonym">Rhizopus arrhizus var. delemar</name>
    <dbReference type="NCBI Taxonomy" id="64495"/>
    <lineage>
        <taxon>Eukaryota</taxon>
        <taxon>Fungi</taxon>
        <taxon>Fungi incertae sedis</taxon>
        <taxon>Mucoromycota</taxon>
        <taxon>Mucoromycotina</taxon>
        <taxon>Mucoromycetes</taxon>
        <taxon>Mucorales</taxon>
        <taxon>Mucorineae</taxon>
        <taxon>Rhizopodaceae</taxon>
        <taxon>Rhizopus</taxon>
    </lineage>
</organism>
<dbReference type="InterPro" id="IPR036034">
    <property type="entry name" value="PDZ_sf"/>
</dbReference>
<evidence type="ECO:0000256" key="2">
    <source>
        <dbReference type="ARBA" id="ARBA00004123"/>
    </source>
</evidence>
<evidence type="ECO:0000256" key="7">
    <source>
        <dbReference type="ARBA" id="ARBA00023242"/>
    </source>
</evidence>
<dbReference type="GO" id="GO:0006508">
    <property type="term" value="P:proteolysis"/>
    <property type="evidence" value="ECO:0007669"/>
    <property type="project" value="UniProtKB-KW"/>
</dbReference>
<dbReference type="AlphaFoldDB" id="A0A9P6XKL0"/>
<dbReference type="SMART" id="SM00228">
    <property type="entry name" value="PDZ"/>
    <property type="match status" value="3"/>
</dbReference>
<dbReference type="SUPFAM" id="SSF50156">
    <property type="entry name" value="PDZ domain-like"/>
    <property type="match status" value="3"/>
</dbReference>
<feature type="region of interest" description="Disordered" evidence="8">
    <location>
        <begin position="1"/>
        <end position="68"/>
    </location>
</feature>
<evidence type="ECO:0000256" key="1">
    <source>
        <dbReference type="ARBA" id="ARBA00002558"/>
    </source>
</evidence>
<dbReference type="CDD" id="cd06719">
    <property type="entry name" value="PDZ2-4_Nma111p-like"/>
    <property type="match status" value="1"/>
</dbReference>
<reference evidence="10" key="1">
    <citation type="journal article" date="2020" name="Microb. Genom.">
        <title>Genetic diversity of clinical and environmental Mucorales isolates obtained from an investigation of mucormycosis cases among solid organ transplant recipients.</title>
        <authorList>
            <person name="Nguyen M.H."/>
            <person name="Kaul D."/>
            <person name="Muto C."/>
            <person name="Cheng S.J."/>
            <person name="Richter R.A."/>
            <person name="Bruno V.M."/>
            <person name="Liu G."/>
            <person name="Beyhan S."/>
            <person name="Sundermann A.J."/>
            <person name="Mounaud S."/>
            <person name="Pasculle A.W."/>
            <person name="Nierman W.C."/>
            <person name="Driscoll E."/>
            <person name="Cumbie R."/>
            <person name="Clancy C.J."/>
            <person name="Dupont C.L."/>
        </authorList>
    </citation>
    <scope>NUCLEOTIDE SEQUENCE</scope>
    <source>
        <strain evidence="10">GL11</strain>
    </source>
</reference>
<feature type="domain" description="PDZ" evidence="9">
    <location>
        <begin position="309"/>
        <end position="387"/>
    </location>
</feature>
<comment type="caution">
    <text evidence="10">The sequence shown here is derived from an EMBL/GenBank/DDBJ whole genome shotgun (WGS) entry which is preliminary data.</text>
</comment>
<dbReference type="InterPro" id="IPR001478">
    <property type="entry name" value="PDZ"/>
</dbReference>
<evidence type="ECO:0000256" key="4">
    <source>
        <dbReference type="ARBA" id="ARBA00020338"/>
    </source>
</evidence>
<dbReference type="PANTHER" id="PTHR46366:SF8">
    <property type="entry name" value="PRO-APOPTOTIC SERINE PROTEASE NMA111"/>
    <property type="match status" value="1"/>
</dbReference>
<dbReference type="InterPro" id="IPR001940">
    <property type="entry name" value="Peptidase_S1C"/>
</dbReference>
<feature type="compositionally biased region" description="Polar residues" evidence="8">
    <location>
        <begin position="1"/>
        <end position="21"/>
    </location>
</feature>
<feature type="compositionally biased region" description="Acidic residues" evidence="8">
    <location>
        <begin position="57"/>
        <end position="67"/>
    </location>
</feature>
<keyword evidence="7" id="KW-0539">Nucleus</keyword>
<keyword evidence="11" id="KW-1185">Reference proteome</keyword>
<evidence type="ECO:0000313" key="11">
    <source>
        <dbReference type="Proteomes" id="UP000716291"/>
    </source>
</evidence>
<dbReference type="SUPFAM" id="SSF50494">
    <property type="entry name" value="Trypsin-like serine proteases"/>
    <property type="match status" value="2"/>
</dbReference>
<dbReference type="PRINTS" id="PR00834">
    <property type="entry name" value="PROTEASES2C"/>
</dbReference>
<sequence length="995" mass="110492">MSSIPITKSKQINSTLITPVNANDPLVPRGRDLEEIDSPNYPSKRRKIRQQNSKEEIESDNDDEYETMSDGYSAEKFKSAWQTTINDAVKAIVSVSFSQVTAFDTDGAAVSEATGFIVDAENGIILTNRHVACAGPFVGEAVCHNHEEIDVHTIYRDPIHDFGFLKFDPKKIKYMPVEQVELRPDLAKVGLDIRVVGNDAGEKLSILAGSISRLDRNTPDYGELTYNDFNTFYLQAASSTSGGSSGSPVIDINGNAVALQAGGSERAATDFFLPLDRVKRALGFIQRGEQVPRGDIQTIFRYRPFDEARRLGLSGETETKLRELFPEEIGVLVVDAVVPEGPAYRLLEEGDILVSMNGEYITKFVPFEDMLDNHVDKEITVRIERGGKPIEFKIHVGDLHAITPDRYVEFGGAILHELSYQLASHYCVPCRGVYVADPAGVFRLDGDDGWIIKAVDDKETPDIKTFIEVMKGIPDYSRVSCVYYSIADVHTILGSIIHIDRHWNSFRLAVRNDQTGLWDFTELGEPLPPVAPVPKTKRIIELDGSIGPSRSLIRCLVKVHFRTPCRLDGFPYNNRHGSGVIVDKEMGLVVVGRGIVPNSLGDLTITVADSIVIPAKVLFLHPTHNYSIIQYDPIALGDTNVMSAPISDKTIAQGHQVTLVAYNHNRRPVFVRTVATEISCDTIPPNGTPRYRAMNLELITLETPLASFCPAGVLADQEGRVQGLWLNFLGDNVNGRESEYSLGIHISIILPILERLRQGERNIVLRSLNAEFMVPSMASLYSMGLSEEWVSKVEEANQEKHQLFMVRGTEANSESAKVLKELDVLLAINGKVATRMSDIDVQYKADELELTILREKKEMTVQVKTSPVSGDGTSRVVFWAGAALQEPHHAVLQQSKTTPSHIYVTSTHNGSPACMYGLEATMWITHIRDKQVTTLDDLIREVKDIPDSTFVRVRCVDFDNVPVMLSLKMMNHYFPLVDLARDAEAVCGWSKKVVT</sequence>
<gene>
    <name evidence="10" type="ORF">G6F64_000070</name>
</gene>
<feature type="domain" description="PDZ" evidence="9">
    <location>
        <begin position="786"/>
        <end position="856"/>
    </location>
</feature>
<dbReference type="InterPro" id="IPR025926">
    <property type="entry name" value="PDZ-like_dom"/>
</dbReference>
<dbReference type="Gene3D" id="2.40.10.120">
    <property type="match status" value="1"/>
</dbReference>
<dbReference type="InterPro" id="IPR009003">
    <property type="entry name" value="Peptidase_S1_PA"/>
</dbReference>
<dbReference type="OrthoDB" id="4217619at2759"/>
<dbReference type="EMBL" id="JAANQT010000005">
    <property type="protein sequence ID" value="KAG1316141.1"/>
    <property type="molecule type" value="Genomic_DNA"/>
</dbReference>
<evidence type="ECO:0000256" key="6">
    <source>
        <dbReference type="ARBA" id="ARBA00022737"/>
    </source>
</evidence>
<dbReference type="PANTHER" id="PTHR46366">
    <property type="entry name" value="PRO-APOPTOTIC SERINE PROTEASE NMA111"/>
    <property type="match status" value="1"/>
</dbReference>
<evidence type="ECO:0000313" key="10">
    <source>
        <dbReference type="EMBL" id="KAG1316141.1"/>
    </source>
</evidence>
<name>A0A9P6XKL0_RHIOR</name>
<dbReference type="InterPro" id="IPR041489">
    <property type="entry name" value="PDZ_6"/>
</dbReference>
<dbReference type="GO" id="GO:0004252">
    <property type="term" value="F:serine-type endopeptidase activity"/>
    <property type="evidence" value="ECO:0007669"/>
    <property type="project" value="InterPro"/>
</dbReference>
<dbReference type="Proteomes" id="UP000716291">
    <property type="component" value="Unassembled WGS sequence"/>
</dbReference>
<comment type="subcellular location">
    <subcellularLocation>
        <location evidence="2">Nucleus</location>
    </subcellularLocation>
</comment>
<accession>A0A9P6XKL0</accession>
<keyword evidence="6" id="KW-0677">Repeat</keyword>
<dbReference type="Pfam" id="PF13365">
    <property type="entry name" value="Trypsin_2"/>
    <property type="match status" value="1"/>
</dbReference>
<dbReference type="GO" id="GO:0005634">
    <property type="term" value="C:nucleus"/>
    <property type="evidence" value="ECO:0007669"/>
    <property type="project" value="UniProtKB-SubCell"/>
</dbReference>
<evidence type="ECO:0000256" key="5">
    <source>
        <dbReference type="ARBA" id="ARBA00021524"/>
    </source>
</evidence>
<dbReference type="Gene3D" id="2.30.42.10">
    <property type="match status" value="2"/>
</dbReference>
<proteinExistence type="inferred from homology"/>
<feature type="domain" description="PDZ" evidence="9">
    <location>
        <begin position="886"/>
        <end position="959"/>
    </location>
</feature>
<dbReference type="Pfam" id="PF17820">
    <property type="entry name" value="PDZ_6"/>
    <property type="match status" value="1"/>
</dbReference>
<evidence type="ECO:0000259" key="9">
    <source>
        <dbReference type="SMART" id="SM00228"/>
    </source>
</evidence>
<evidence type="ECO:0000256" key="3">
    <source>
        <dbReference type="ARBA" id="ARBA00010541"/>
    </source>
</evidence>
<comment type="function">
    <text evidence="1">Nuclear serine protease which mediates apoptosis.</text>
</comment>
<evidence type="ECO:0000256" key="8">
    <source>
        <dbReference type="SAM" id="MobiDB-lite"/>
    </source>
</evidence>
<dbReference type="CDD" id="cd06786">
    <property type="entry name" value="cpPDZ1_ScNma111-like"/>
    <property type="match status" value="1"/>
</dbReference>
<protein>
    <recommendedName>
        <fullName evidence="4">Pro-apoptotic serine protease NMA111</fullName>
    </recommendedName>
    <alternativeName>
        <fullName evidence="5">Pro-apoptotic serine protease nma111</fullName>
    </alternativeName>
</protein>
<dbReference type="Pfam" id="PF12812">
    <property type="entry name" value="PDZ_1"/>
    <property type="match status" value="2"/>
</dbReference>